<accession>A0AAU7QH26</accession>
<sequence length="189" mass="20092">MKHDGRDHHAPVLSCCGRHEMTRAVDAGKTSEKVAKVGASRVARAEPVVATKLLAAMTGRASSAKARDGDEPVFAYIRSLPQPQRGIAESVDALAARTLPGLKRSVKWGMAWYGVGDGWCFSCGGFIGHVKLTFGRGTSLQPVPPVKPIGMGKDSRGVDLASLDELDERQLAAWMQQAAALPGFGGKKR</sequence>
<dbReference type="InterPro" id="IPR014922">
    <property type="entry name" value="YdhG-like"/>
</dbReference>
<protein>
    <submittedName>
        <fullName evidence="2">DUF1801 domain-containing protein</fullName>
    </submittedName>
</protein>
<dbReference type="AlphaFoldDB" id="A0AAU7QH26"/>
<evidence type="ECO:0000259" key="1">
    <source>
        <dbReference type="Pfam" id="PF08818"/>
    </source>
</evidence>
<gene>
    <name evidence="2" type="ORF">ABNK63_10490</name>
</gene>
<organism evidence="2">
    <name type="scientific">Rhodanobacter sp. IGA1.0</name>
    <dbReference type="NCBI Taxonomy" id="3158582"/>
    <lineage>
        <taxon>Bacteria</taxon>
        <taxon>Pseudomonadati</taxon>
        <taxon>Pseudomonadota</taxon>
        <taxon>Gammaproteobacteria</taxon>
        <taxon>Lysobacterales</taxon>
        <taxon>Rhodanobacteraceae</taxon>
        <taxon>Rhodanobacter</taxon>
    </lineage>
</organism>
<dbReference type="Pfam" id="PF08818">
    <property type="entry name" value="DUF1801"/>
    <property type="match status" value="1"/>
</dbReference>
<dbReference type="EMBL" id="CP157948">
    <property type="protein sequence ID" value="XBS88832.1"/>
    <property type="molecule type" value="Genomic_DNA"/>
</dbReference>
<feature type="domain" description="YdhG-like" evidence="1">
    <location>
        <begin position="85"/>
        <end position="178"/>
    </location>
</feature>
<proteinExistence type="predicted"/>
<name>A0AAU7QH26_9GAMM</name>
<reference evidence="2" key="1">
    <citation type="submission" date="2024-06" db="EMBL/GenBank/DDBJ databases">
        <authorList>
            <person name="Sun Y."/>
        </authorList>
    </citation>
    <scope>NUCLEOTIDE SEQUENCE</scope>
    <source>
        <strain evidence="2">IGA1.0</strain>
    </source>
</reference>
<dbReference type="RefSeq" id="WP_350015575.1">
    <property type="nucleotide sequence ID" value="NZ_CP157948.1"/>
</dbReference>
<evidence type="ECO:0000313" key="2">
    <source>
        <dbReference type="EMBL" id="XBS88832.1"/>
    </source>
</evidence>
<dbReference type="SUPFAM" id="SSF159888">
    <property type="entry name" value="YdhG-like"/>
    <property type="match status" value="1"/>
</dbReference>